<feature type="region of interest" description="Disordered" evidence="1">
    <location>
        <begin position="263"/>
        <end position="374"/>
    </location>
</feature>
<gene>
    <name evidence="2" type="ORF">FA13DRAFT_1681364</name>
</gene>
<protein>
    <submittedName>
        <fullName evidence="2">Uncharacterized protein</fullName>
    </submittedName>
</protein>
<feature type="compositionally biased region" description="Basic residues" evidence="1">
    <location>
        <begin position="452"/>
        <end position="461"/>
    </location>
</feature>
<accession>A0A4Y7TVS3</accession>
<proteinExistence type="predicted"/>
<name>A0A4Y7TVS3_COPMI</name>
<feature type="compositionally biased region" description="Low complexity" evidence="1">
    <location>
        <begin position="348"/>
        <end position="371"/>
    </location>
</feature>
<comment type="caution">
    <text evidence="2">The sequence shown here is derived from an EMBL/GenBank/DDBJ whole genome shotgun (WGS) entry which is preliminary data.</text>
</comment>
<reference evidence="2 3" key="1">
    <citation type="journal article" date="2019" name="Nat. Ecol. Evol.">
        <title>Megaphylogeny resolves global patterns of mushroom evolution.</title>
        <authorList>
            <person name="Varga T."/>
            <person name="Krizsan K."/>
            <person name="Foldi C."/>
            <person name="Dima B."/>
            <person name="Sanchez-Garcia M."/>
            <person name="Sanchez-Ramirez S."/>
            <person name="Szollosi G.J."/>
            <person name="Szarkandi J.G."/>
            <person name="Papp V."/>
            <person name="Albert L."/>
            <person name="Andreopoulos W."/>
            <person name="Angelini C."/>
            <person name="Antonin V."/>
            <person name="Barry K.W."/>
            <person name="Bougher N.L."/>
            <person name="Buchanan P."/>
            <person name="Buyck B."/>
            <person name="Bense V."/>
            <person name="Catcheside P."/>
            <person name="Chovatia M."/>
            <person name="Cooper J."/>
            <person name="Damon W."/>
            <person name="Desjardin D."/>
            <person name="Finy P."/>
            <person name="Geml J."/>
            <person name="Haridas S."/>
            <person name="Hughes K."/>
            <person name="Justo A."/>
            <person name="Karasinski D."/>
            <person name="Kautmanova I."/>
            <person name="Kiss B."/>
            <person name="Kocsube S."/>
            <person name="Kotiranta H."/>
            <person name="LaButti K.M."/>
            <person name="Lechner B.E."/>
            <person name="Liimatainen K."/>
            <person name="Lipzen A."/>
            <person name="Lukacs Z."/>
            <person name="Mihaltcheva S."/>
            <person name="Morgado L.N."/>
            <person name="Niskanen T."/>
            <person name="Noordeloos M.E."/>
            <person name="Ohm R.A."/>
            <person name="Ortiz-Santana B."/>
            <person name="Ovrebo C."/>
            <person name="Racz N."/>
            <person name="Riley R."/>
            <person name="Savchenko A."/>
            <person name="Shiryaev A."/>
            <person name="Soop K."/>
            <person name="Spirin V."/>
            <person name="Szebenyi C."/>
            <person name="Tomsovsky M."/>
            <person name="Tulloss R.E."/>
            <person name="Uehling J."/>
            <person name="Grigoriev I.V."/>
            <person name="Vagvolgyi C."/>
            <person name="Papp T."/>
            <person name="Martin F.M."/>
            <person name="Miettinen O."/>
            <person name="Hibbett D.S."/>
            <person name="Nagy L.G."/>
        </authorList>
    </citation>
    <scope>NUCLEOTIDE SEQUENCE [LARGE SCALE GENOMIC DNA]</scope>
    <source>
        <strain evidence="2 3">FP101781</strain>
    </source>
</reference>
<feature type="region of interest" description="Disordered" evidence="1">
    <location>
        <begin position="199"/>
        <end position="248"/>
    </location>
</feature>
<feature type="region of interest" description="Disordered" evidence="1">
    <location>
        <begin position="408"/>
        <end position="461"/>
    </location>
</feature>
<dbReference type="Proteomes" id="UP000298030">
    <property type="component" value="Unassembled WGS sequence"/>
</dbReference>
<evidence type="ECO:0000256" key="1">
    <source>
        <dbReference type="SAM" id="MobiDB-lite"/>
    </source>
</evidence>
<dbReference type="EMBL" id="QPFP01000003">
    <property type="protein sequence ID" value="TEB37988.1"/>
    <property type="molecule type" value="Genomic_DNA"/>
</dbReference>
<evidence type="ECO:0000313" key="2">
    <source>
        <dbReference type="EMBL" id="TEB37988.1"/>
    </source>
</evidence>
<dbReference type="OrthoDB" id="3243413at2759"/>
<sequence length="461" mass="50724">MVKRAKSPDLPDDAKYLVVHQPYPLNANFELPGDYIAFAFWAATVIGRTTEVWGIHHKPKARSTVILEVDKNLPKASLQALLGEHRWDEILKDPRDEEKERMSKAYFCLYRTQRAAQKDGWKRIHVEQEWFVEKGWNLTGGPFKHPYPTTHWCPPLPEDPTNKNIARPLPVSMKPPPPPQPTLVPGSSEWVEAVQAGRPTADENAKAWAQGGKKGKGRGGRGGGVSMNRGRPATQRATSSQTAPVGLANTAATSRVAWSRISAASSSATTTPSPPTPSSYPNAPPGLTRNAPLVPPGLTKVENELASMGLSDSDDEDGGVPVRFEGEDSGDDLDALLSAPVDSKYIYGTPSGSGSGSSSTPAEPEAPAAAPVNLWAQLERQNLSEDEEPMCSVHGKLCKKGICAERKQLEREKKRKEEKEERERKIKEKGEKKKEKRKQRKEGQNEDGLSRNRFRRAKVEV</sequence>
<feature type="compositionally biased region" description="Pro residues" evidence="1">
    <location>
        <begin position="272"/>
        <end position="284"/>
    </location>
</feature>
<dbReference type="AlphaFoldDB" id="A0A4Y7TVS3"/>
<evidence type="ECO:0000313" key="3">
    <source>
        <dbReference type="Proteomes" id="UP000298030"/>
    </source>
</evidence>
<feature type="compositionally biased region" description="Basic and acidic residues" evidence="1">
    <location>
        <begin position="441"/>
        <end position="450"/>
    </location>
</feature>
<feature type="compositionally biased region" description="Basic and acidic residues" evidence="1">
    <location>
        <begin position="408"/>
        <end position="433"/>
    </location>
</feature>
<keyword evidence="3" id="KW-1185">Reference proteome</keyword>
<organism evidence="2 3">
    <name type="scientific">Coprinellus micaceus</name>
    <name type="common">Glistening ink-cap mushroom</name>
    <name type="synonym">Coprinus micaceus</name>
    <dbReference type="NCBI Taxonomy" id="71717"/>
    <lineage>
        <taxon>Eukaryota</taxon>
        <taxon>Fungi</taxon>
        <taxon>Dikarya</taxon>
        <taxon>Basidiomycota</taxon>
        <taxon>Agaricomycotina</taxon>
        <taxon>Agaricomycetes</taxon>
        <taxon>Agaricomycetidae</taxon>
        <taxon>Agaricales</taxon>
        <taxon>Agaricineae</taxon>
        <taxon>Psathyrellaceae</taxon>
        <taxon>Coprinellus</taxon>
    </lineage>
</organism>